<evidence type="ECO:0000313" key="1">
    <source>
        <dbReference type="EMBL" id="QYN53131.1"/>
    </source>
</evidence>
<gene>
    <name evidence="1" type="ORF">GYM71_06715</name>
</gene>
<dbReference type="RefSeq" id="WP_220219920.1">
    <property type="nucleotide sequence ID" value="NZ_CP048268.1"/>
</dbReference>
<proteinExistence type="predicted"/>
<dbReference type="EMBL" id="CP048268">
    <property type="protein sequence ID" value="QYN53131.1"/>
    <property type="molecule type" value="Genomic_DNA"/>
</dbReference>
<keyword evidence="2" id="KW-1185">Reference proteome</keyword>
<sequence>MLTINFSQIKNNREPITSLKQEVQVRPEFLERSKDLVYEVKNVLVTGQLFYNSPYVTGDFQVKTKLVVPSSRSLAPVDFEQDFHFTENYTEDEVSKEKLDESEIPIVKVDDDKIDLQTAIEDNILLNIPITILTPEEEKENVYPEGDGWSVISEEAFDKSKKDRVNPAFTKLKTLFDENNNGENKDK</sequence>
<protein>
    <submittedName>
        <fullName evidence="1">DUF177 domain-containing protein</fullName>
    </submittedName>
</protein>
<reference evidence="1 2" key="1">
    <citation type="submission" date="2020-01" db="EMBL/GenBank/DDBJ databases">
        <title>Vast differences in strain-level diversity in the gut microbiota of two closely related honey bee species.</title>
        <authorList>
            <person name="Ellegaard K.M."/>
            <person name="Suenami S."/>
            <person name="Miyazaki R."/>
            <person name="Engel P."/>
        </authorList>
    </citation>
    <scope>NUCLEOTIDE SEQUENCE [LARGE SCALE GENOMIC DNA]</scope>
    <source>
        <strain evidence="1 2">ESL0416</strain>
    </source>
</reference>
<name>A0ABX8WD93_9LACO</name>
<dbReference type="InterPro" id="IPR003772">
    <property type="entry name" value="YceD"/>
</dbReference>
<organism evidence="1 2">
    <name type="scientific">Lactobacillus panisapium</name>
    <dbReference type="NCBI Taxonomy" id="2012495"/>
    <lineage>
        <taxon>Bacteria</taxon>
        <taxon>Bacillati</taxon>
        <taxon>Bacillota</taxon>
        <taxon>Bacilli</taxon>
        <taxon>Lactobacillales</taxon>
        <taxon>Lactobacillaceae</taxon>
        <taxon>Lactobacillus</taxon>
    </lineage>
</organism>
<evidence type="ECO:0000313" key="2">
    <source>
        <dbReference type="Proteomes" id="UP000826550"/>
    </source>
</evidence>
<accession>A0ABX8WD93</accession>
<dbReference type="Proteomes" id="UP000826550">
    <property type="component" value="Chromosome"/>
</dbReference>
<dbReference type="Pfam" id="PF02620">
    <property type="entry name" value="YceD"/>
    <property type="match status" value="1"/>
</dbReference>